<sequence>MARKNKTALPKYVSASRDRHKKLRLRFRKGLTSIYLKSPFPSDEFDREYQAALKNERVAVTRVGKARQKPGSMSSVIASYYQSPEFRGTAVSTQRTYRGICESIRREHGTKAIADLTRAHVKAIIGKKAATPAAANNYLRMLRILIKHAIDIELIARDPTVKMKGYGKKTDGFHTWTEEEIAIYERRHPIGTKPRLAMALMLYTGQRRGDAVKLGWLDVTGNRIKVRQEKTGTRLAIKMHGSLIDALEMVRGSNYQTLLVTHFGKAFTAAGFGNWFRDRCNEAGLTHCTAHGLRKAAARRLAEAGNSANHIAAVTGHLSLKEVEVYTRDADQQKMADAAVDTMPERSDRKREELIQDVARVLVADCLAGRMRRDHQNHMVDGRPEPALLYQLMFMRLSGSKIRVTEDEARIAFEAAWSTAIAESAK</sequence>
<dbReference type="PANTHER" id="PTHR30349:SF41">
    <property type="entry name" value="INTEGRASE_RECOMBINASE PROTEIN MJ0367-RELATED"/>
    <property type="match status" value="1"/>
</dbReference>
<dbReference type="Proteomes" id="UP000633219">
    <property type="component" value="Unassembled WGS sequence"/>
</dbReference>
<keyword evidence="2" id="KW-0229">DNA integration</keyword>
<dbReference type="InterPro" id="IPR002104">
    <property type="entry name" value="Integrase_catalytic"/>
</dbReference>
<evidence type="ECO:0000313" key="9">
    <source>
        <dbReference type="Proteomes" id="UP000633219"/>
    </source>
</evidence>
<evidence type="ECO:0000259" key="6">
    <source>
        <dbReference type="PROSITE" id="PS51898"/>
    </source>
</evidence>
<keyword evidence="4" id="KW-0233">DNA recombination</keyword>
<keyword evidence="3 5" id="KW-0238">DNA-binding</keyword>
<dbReference type="Gene3D" id="1.10.443.10">
    <property type="entry name" value="Intergrase catalytic core"/>
    <property type="match status" value="1"/>
</dbReference>
<dbReference type="GO" id="GO:0003677">
    <property type="term" value="F:DNA binding"/>
    <property type="evidence" value="ECO:0007669"/>
    <property type="project" value="UniProtKB-UniRule"/>
</dbReference>
<accession>A0A937CR05</accession>
<protein>
    <submittedName>
        <fullName evidence="8">Tyrosine-type recombinase/integrase</fullName>
    </submittedName>
</protein>
<evidence type="ECO:0000313" key="8">
    <source>
        <dbReference type="EMBL" id="MBL0375204.1"/>
    </source>
</evidence>
<dbReference type="Gene3D" id="1.10.150.130">
    <property type="match status" value="1"/>
</dbReference>
<evidence type="ECO:0000256" key="5">
    <source>
        <dbReference type="PROSITE-ProRule" id="PRU01248"/>
    </source>
</evidence>
<dbReference type="AlphaFoldDB" id="A0A937CR05"/>
<evidence type="ECO:0000256" key="4">
    <source>
        <dbReference type="ARBA" id="ARBA00023172"/>
    </source>
</evidence>
<comment type="similarity">
    <text evidence="1">Belongs to the 'phage' integrase family.</text>
</comment>
<comment type="caution">
    <text evidence="8">The sequence shown here is derived from an EMBL/GenBank/DDBJ whole genome shotgun (WGS) entry which is preliminary data.</text>
</comment>
<evidence type="ECO:0000256" key="2">
    <source>
        <dbReference type="ARBA" id="ARBA00022908"/>
    </source>
</evidence>
<dbReference type="GO" id="GO:0006310">
    <property type="term" value="P:DNA recombination"/>
    <property type="evidence" value="ECO:0007669"/>
    <property type="project" value="UniProtKB-KW"/>
</dbReference>
<feature type="domain" description="Tyr recombinase" evidence="6">
    <location>
        <begin position="169"/>
        <end position="340"/>
    </location>
</feature>
<dbReference type="RefSeq" id="WP_201663751.1">
    <property type="nucleotide sequence ID" value="NZ_JAEQNC010000020.1"/>
</dbReference>
<organism evidence="8 9">
    <name type="scientific">Rhizobium setariae</name>
    <dbReference type="NCBI Taxonomy" id="2801340"/>
    <lineage>
        <taxon>Bacteria</taxon>
        <taxon>Pseudomonadati</taxon>
        <taxon>Pseudomonadota</taxon>
        <taxon>Alphaproteobacteria</taxon>
        <taxon>Hyphomicrobiales</taxon>
        <taxon>Rhizobiaceae</taxon>
        <taxon>Rhizobium/Agrobacterium group</taxon>
        <taxon>Rhizobium</taxon>
    </lineage>
</organism>
<dbReference type="PROSITE" id="PS51900">
    <property type="entry name" value="CB"/>
    <property type="match status" value="1"/>
</dbReference>
<dbReference type="GO" id="GO:0015074">
    <property type="term" value="P:DNA integration"/>
    <property type="evidence" value="ECO:0007669"/>
    <property type="project" value="UniProtKB-KW"/>
</dbReference>
<dbReference type="PROSITE" id="PS51898">
    <property type="entry name" value="TYR_RECOMBINASE"/>
    <property type="match status" value="1"/>
</dbReference>
<dbReference type="Pfam" id="PF00589">
    <property type="entry name" value="Phage_integrase"/>
    <property type="match status" value="1"/>
</dbReference>
<evidence type="ECO:0000259" key="7">
    <source>
        <dbReference type="PROSITE" id="PS51900"/>
    </source>
</evidence>
<dbReference type="InterPro" id="IPR044068">
    <property type="entry name" value="CB"/>
</dbReference>
<dbReference type="InterPro" id="IPR010998">
    <property type="entry name" value="Integrase_recombinase_N"/>
</dbReference>
<proteinExistence type="inferred from homology"/>
<dbReference type="InterPro" id="IPR050090">
    <property type="entry name" value="Tyrosine_recombinase_XerCD"/>
</dbReference>
<keyword evidence="9" id="KW-1185">Reference proteome</keyword>
<gene>
    <name evidence="8" type="ORF">JJB09_24620</name>
</gene>
<dbReference type="PANTHER" id="PTHR30349">
    <property type="entry name" value="PHAGE INTEGRASE-RELATED"/>
    <property type="match status" value="1"/>
</dbReference>
<feature type="domain" description="Core-binding (CB)" evidence="7">
    <location>
        <begin position="71"/>
        <end position="150"/>
    </location>
</feature>
<name>A0A937CR05_9HYPH</name>
<dbReference type="SUPFAM" id="SSF56349">
    <property type="entry name" value="DNA breaking-rejoining enzymes"/>
    <property type="match status" value="1"/>
</dbReference>
<dbReference type="InterPro" id="IPR011010">
    <property type="entry name" value="DNA_brk_join_enz"/>
</dbReference>
<reference evidence="8" key="1">
    <citation type="submission" date="2021-01" db="EMBL/GenBank/DDBJ databases">
        <title>Rhizobium sp. strain KVB221 16S ribosomal RNA gene Genome sequencing and assembly.</title>
        <authorList>
            <person name="Kang M."/>
        </authorList>
    </citation>
    <scope>NUCLEOTIDE SEQUENCE</scope>
    <source>
        <strain evidence="8">KVB221</strain>
    </source>
</reference>
<evidence type="ECO:0000256" key="3">
    <source>
        <dbReference type="ARBA" id="ARBA00023125"/>
    </source>
</evidence>
<dbReference type="InterPro" id="IPR013762">
    <property type="entry name" value="Integrase-like_cat_sf"/>
</dbReference>
<evidence type="ECO:0000256" key="1">
    <source>
        <dbReference type="ARBA" id="ARBA00008857"/>
    </source>
</evidence>
<dbReference type="EMBL" id="JAEQNC010000020">
    <property type="protein sequence ID" value="MBL0375204.1"/>
    <property type="molecule type" value="Genomic_DNA"/>
</dbReference>